<keyword evidence="1" id="KW-1133">Transmembrane helix</keyword>
<dbReference type="AlphaFoldDB" id="A0A1B1B5S6"/>
<gene>
    <name evidence="2" type="ORF">AVL59_35420</name>
</gene>
<protein>
    <submittedName>
        <fullName evidence="2">Uncharacterized protein</fullName>
    </submittedName>
</protein>
<evidence type="ECO:0000313" key="3">
    <source>
        <dbReference type="Proteomes" id="UP000092659"/>
    </source>
</evidence>
<organism evidence="2 3">
    <name type="scientific">Streptomyces griseochromogenes</name>
    <dbReference type="NCBI Taxonomy" id="68214"/>
    <lineage>
        <taxon>Bacteria</taxon>
        <taxon>Bacillati</taxon>
        <taxon>Actinomycetota</taxon>
        <taxon>Actinomycetes</taxon>
        <taxon>Kitasatosporales</taxon>
        <taxon>Streptomycetaceae</taxon>
        <taxon>Streptomyces</taxon>
    </lineage>
</organism>
<evidence type="ECO:0000256" key="1">
    <source>
        <dbReference type="SAM" id="Phobius"/>
    </source>
</evidence>
<keyword evidence="1" id="KW-0472">Membrane</keyword>
<dbReference type="EMBL" id="CP016279">
    <property type="protein sequence ID" value="ANP54159.1"/>
    <property type="molecule type" value="Genomic_DNA"/>
</dbReference>
<evidence type="ECO:0000313" key="2">
    <source>
        <dbReference type="EMBL" id="ANP54159.1"/>
    </source>
</evidence>
<name>A0A1B1B5S6_9ACTN</name>
<feature type="transmembrane region" description="Helical" evidence="1">
    <location>
        <begin position="14"/>
        <end position="35"/>
    </location>
</feature>
<accession>A0A1B1B5S6</accession>
<dbReference type="KEGG" id="sgs:AVL59_35420"/>
<sequence length="206" mass="23012">MPLYGRTTAMSDQWPVILTAALGVAGTVVVAYTGVHGNRRQTTDQAAVEHEQWLRGQRQEAYVALLDAWDTAVSKLERTVDLWPEREEWLDSQGGEPYEMAITVEEDLVDARRGLSKPLDRAAILGPASVDAAVIAMDNAFDAASGYLNHQTNPDEPFERDWHSWPALMTLAHQARRQFTEASKLVLRTPPRPGGPWRVALRRTAR</sequence>
<proteinExistence type="predicted"/>
<reference evidence="2 3" key="1">
    <citation type="submission" date="2016-06" db="EMBL/GenBank/DDBJ databases">
        <title>Complete genome sequence of Streptomyces griseochromogenes ATCC 14511, the Blasticidin S producer.</title>
        <authorList>
            <person name="Wu L."/>
        </authorList>
    </citation>
    <scope>NUCLEOTIDE SEQUENCE [LARGE SCALE GENOMIC DNA]</scope>
    <source>
        <strain evidence="2 3">ATCC 14511</strain>
    </source>
</reference>
<keyword evidence="1" id="KW-0812">Transmembrane</keyword>
<dbReference type="Proteomes" id="UP000092659">
    <property type="component" value="Chromosome"/>
</dbReference>